<dbReference type="PANTHER" id="PTHR33908:SF11">
    <property type="entry name" value="MEMBRANE PROTEIN"/>
    <property type="match status" value="1"/>
</dbReference>
<gene>
    <name evidence="9" type="ORF">H9L05_03475</name>
</gene>
<dbReference type="KEGG" id="hqi:H9L05_03475"/>
<dbReference type="InterPro" id="IPR050297">
    <property type="entry name" value="LipidA_mod_glycosyltrf_83"/>
</dbReference>
<keyword evidence="7 8" id="KW-0472">Membrane</keyword>
<evidence type="ECO:0000313" key="10">
    <source>
        <dbReference type="Proteomes" id="UP000516093"/>
    </source>
</evidence>
<name>A0A7H0GWY9_9BACT</name>
<keyword evidence="2" id="KW-1003">Cell membrane</keyword>
<evidence type="ECO:0000256" key="2">
    <source>
        <dbReference type="ARBA" id="ARBA00022475"/>
    </source>
</evidence>
<feature type="transmembrane region" description="Helical" evidence="8">
    <location>
        <begin position="300"/>
        <end position="321"/>
    </location>
</feature>
<evidence type="ECO:0000256" key="3">
    <source>
        <dbReference type="ARBA" id="ARBA00022676"/>
    </source>
</evidence>
<feature type="transmembrane region" description="Helical" evidence="8">
    <location>
        <begin position="370"/>
        <end position="390"/>
    </location>
</feature>
<dbReference type="RefSeq" id="WP_187733043.1">
    <property type="nucleotide sequence ID" value="NZ_BMFN01000002.1"/>
</dbReference>
<feature type="transmembrane region" description="Helical" evidence="8">
    <location>
        <begin position="205"/>
        <end position="225"/>
    </location>
</feature>
<evidence type="ECO:0008006" key="11">
    <source>
        <dbReference type="Google" id="ProtNLM"/>
    </source>
</evidence>
<feature type="transmembrane region" description="Helical" evidence="8">
    <location>
        <begin position="12"/>
        <end position="33"/>
    </location>
</feature>
<feature type="transmembrane region" description="Helical" evidence="8">
    <location>
        <begin position="111"/>
        <end position="132"/>
    </location>
</feature>
<keyword evidence="5 8" id="KW-0812">Transmembrane</keyword>
<protein>
    <recommendedName>
        <fullName evidence="11">Glycosyltransferase family 39 protein</fullName>
    </recommendedName>
</protein>
<keyword evidence="3" id="KW-0328">Glycosyltransferase</keyword>
<dbReference type="GO" id="GO:0005886">
    <property type="term" value="C:plasma membrane"/>
    <property type="evidence" value="ECO:0007669"/>
    <property type="project" value="UniProtKB-SubCell"/>
</dbReference>
<accession>A0A7H0GWY9</accession>
<evidence type="ECO:0000256" key="4">
    <source>
        <dbReference type="ARBA" id="ARBA00022679"/>
    </source>
</evidence>
<comment type="subcellular location">
    <subcellularLocation>
        <location evidence="1">Cell membrane</location>
        <topology evidence="1">Multi-pass membrane protein</topology>
    </subcellularLocation>
</comment>
<dbReference type="AlphaFoldDB" id="A0A7H0GWY9"/>
<organism evidence="9 10">
    <name type="scientific">Hymenobacter qilianensis</name>
    <dbReference type="NCBI Taxonomy" id="1385715"/>
    <lineage>
        <taxon>Bacteria</taxon>
        <taxon>Pseudomonadati</taxon>
        <taxon>Bacteroidota</taxon>
        <taxon>Cytophagia</taxon>
        <taxon>Cytophagales</taxon>
        <taxon>Hymenobacteraceae</taxon>
        <taxon>Hymenobacter</taxon>
    </lineage>
</organism>
<dbReference type="PANTHER" id="PTHR33908">
    <property type="entry name" value="MANNOSYLTRANSFERASE YKCB-RELATED"/>
    <property type="match status" value="1"/>
</dbReference>
<keyword evidence="4" id="KW-0808">Transferase</keyword>
<dbReference type="GO" id="GO:0016763">
    <property type="term" value="F:pentosyltransferase activity"/>
    <property type="evidence" value="ECO:0007669"/>
    <property type="project" value="TreeGrafter"/>
</dbReference>
<dbReference type="EMBL" id="CP060784">
    <property type="protein sequence ID" value="QNP52805.1"/>
    <property type="molecule type" value="Genomic_DNA"/>
</dbReference>
<keyword evidence="10" id="KW-1185">Reference proteome</keyword>
<dbReference type="Proteomes" id="UP000516093">
    <property type="component" value="Chromosome"/>
</dbReference>
<feature type="transmembrane region" description="Helical" evidence="8">
    <location>
        <begin position="237"/>
        <end position="259"/>
    </location>
</feature>
<reference evidence="9 10" key="1">
    <citation type="submission" date="2020-08" db="EMBL/GenBank/DDBJ databases">
        <title>Genome sequence of Hymenobacter qilianensis JCM 19763T.</title>
        <authorList>
            <person name="Hyun D.-W."/>
            <person name="Bae J.-W."/>
        </authorList>
    </citation>
    <scope>NUCLEOTIDE SEQUENCE [LARGE SCALE GENOMIC DNA]</scope>
    <source>
        <strain evidence="9 10">JCM 19763</strain>
    </source>
</reference>
<evidence type="ECO:0000313" key="9">
    <source>
        <dbReference type="EMBL" id="QNP52805.1"/>
    </source>
</evidence>
<sequence length="547" mass="62080">MPSPGSFLKSLLSVRRVVVGGFFGLLLLTGLLLHRDYGVSVDEPRHKLNGMVNIKYVGEMLAPELVRRQAGTELIPALKGYSENDHGVAFEVPMALLNFAFTRNNTQAAYWLRHLCIFLVFVAGVYALYGLATLRFQSWRWGLLTALLLVLSPRFFAEAFYNAQDIVFMALFTLSIYSLDCFLRRPTYLRALLHALATALAIDVRILGVMSVAFTLGMVGLELLLKPQAERASKLQLVRNTALYLLASAAFAVIGWPALWEAPLTNFVAIFRSMSHFGWHSKVFYFGQYLPGREIPWHYIPVWISITTPLPYLVAAPLGMGAELRHFVRGGLAGLGTLEVRLGLLGLVWLLGPMLLVIVLHSVVYNGWRHLYFVYPALLLLTVQGVRTLFHWSNRATTWRGLAYVLLGVGGLEVAHTVVRMVRLHPHQQMYFSFLPAQTVVGQFDRDYWGLSYRQGLEWILAHDPSPQIAYSGDPWMLYCGTLLLPEDQKKRLKYIWNANRREVRYFLTTYHQHNYPHSYPDSVGLGREVHTILAEDLPILSVYQQK</sequence>
<evidence type="ECO:0000256" key="1">
    <source>
        <dbReference type="ARBA" id="ARBA00004651"/>
    </source>
</evidence>
<feature type="transmembrane region" description="Helical" evidence="8">
    <location>
        <begin position="402"/>
        <end position="422"/>
    </location>
</feature>
<feature type="transmembrane region" description="Helical" evidence="8">
    <location>
        <begin position="342"/>
        <end position="364"/>
    </location>
</feature>
<dbReference type="GO" id="GO:0009103">
    <property type="term" value="P:lipopolysaccharide biosynthetic process"/>
    <property type="evidence" value="ECO:0007669"/>
    <property type="project" value="UniProtKB-ARBA"/>
</dbReference>
<proteinExistence type="predicted"/>
<feature type="transmembrane region" description="Helical" evidence="8">
    <location>
        <begin position="138"/>
        <end position="157"/>
    </location>
</feature>
<evidence type="ECO:0000256" key="5">
    <source>
        <dbReference type="ARBA" id="ARBA00022692"/>
    </source>
</evidence>
<evidence type="ECO:0000256" key="6">
    <source>
        <dbReference type="ARBA" id="ARBA00022989"/>
    </source>
</evidence>
<evidence type="ECO:0000256" key="8">
    <source>
        <dbReference type="SAM" id="Phobius"/>
    </source>
</evidence>
<evidence type="ECO:0000256" key="7">
    <source>
        <dbReference type="ARBA" id="ARBA00023136"/>
    </source>
</evidence>
<keyword evidence="6 8" id="KW-1133">Transmembrane helix</keyword>